<dbReference type="Pfam" id="PF01156">
    <property type="entry name" value="IU_nuc_hydro"/>
    <property type="match status" value="1"/>
</dbReference>
<dbReference type="AlphaFoldDB" id="A0A811RYD4"/>
<sequence>MAHLGFDYLLAVAMFQRLRGRQFESHLLAKVGLAITISANAWTDAGHAVNHRYDILYMMGRDDIPVGVGGDGGISDAGDVQRSVGGYLPLIDQGMSTAGGCRYRQAIPLPGRLDVDTGPEGLPPAGFPGGFYMWDQFAAGVALSSMRHGETGSSNHEFAELEYMNITVRVEFTVAILRLGSEIPFVWCREATEADARMGTQVSGPEAVQVLVATSTKPNTNKNSPLDKEFSERFLEVLNLPKKHWPFQHKYTVPYYREVLYKLDFMNVSRGKPVIFDMDMSPGDFVSLIYLLKEPRHEIDLKVRQNIAVNNVVRSLLYTECLTNLTLLIILGCLINANGWANSASIDIVYDVLHMMGHDDIPVGLGNSTALGSPTLGCNNSYAIPLGSGGFVDSDTLYGLARSLPRSPRRFTSDDLDHPERRHPHAFDVWQSVRKQLGLGQKITVLTSGPLTNLASISLSDMDASSVIERVYVVGGLIRDGSDEKGNVFTVSSNRYAEFNMFLDPLQQLQRKQKIYHHMVSDLYGKSALVTSICSIA</sequence>
<organism evidence="3 4">
    <name type="scientific">Miscanthus lutarioriparius</name>
    <dbReference type="NCBI Taxonomy" id="422564"/>
    <lineage>
        <taxon>Eukaryota</taxon>
        <taxon>Viridiplantae</taxon>
        <taxon>Streptophyta</taxon>
        <taxon>Embryophyta</taxon>
        <taxon>Tracheophyta</taxon>
        <taxon>Spermatophyta</taxon>
        <taxon>Magnoliopsida</taxon>
        <taxon>Liliopsida</taxon>
        <taxon>Poales</taxon>
        <taxon>Poaceae</taxon>
        <taxon>PACMAD clade</taxon>
        <taxon>Panicoideae</taxon>
        <taxon>Andropogonodae</taxon>
        <taxon>Andropogoneae</taxon>
        <taxon>Saccharinae</taxon>
        <taxon>Miscanthus</taxon>
    </lineage>
</organism>
<evidence type="ECO:0000256" key="1">
    <source>
        <dbReference type="ARBA" id="ARBA00009176"/>
    </source>
</evidence>
<dbReference type="Proteomes" id="UP000604825">
    <property type="component" value="Unassembled WGS sequence"/>
</dbReference>
<dbReference type="PANTHER" id="PTHR46692">
    <property type="entry name" value="INOSINE-URIDINE PREFERRING NUCLEOSIDE HYDROLASE FAMILY PROTEIN"/>
    <property type="match status" value="1"/>
</dbReference>
<keyword evidence="4" id="KW-1185">Reference proteome</keyword>
<comment type="caution">
    <text evidence="3">The sequence shown here is derived from an EMBL/GenBank/DDBJ whole genome shotgun (WGS) entry which is preliminary data.</text>
</comment>
<protein>
    <recommendedName>
        <fullName evidence="2">Inosine/uridine-preferring nucleoside hydrolase domain-containing protein</fullName>
    </recommendedName>
</protein>
<name>A0A811RYD4_9POAL</name>
<evidence type="ECO:0000259" key="2">
    <source>
        <dbReference type="Pfam" id="PF01156"/>
    </source>
</evidence>
<evidence type="ECO:0000313" key="4">
    <source>
        <dbReference type="Proteomes" id="UP000604825"/>
    </source>
</evidence>
<dbReference type="OrthoDB" id="5783963at2759"/>
<feature type="domain" description="Inosine/uridine-preferring nucleoside hydrolase" evidence="2">
    <location>
        <begin position="345"/>
        <end position="505"/>
    </location>
</feature>
<dbReference type="InterPro" id="IPR036452">
    <property type="entry name" value="Ribo_hydro-like"/>
</dbReference>
<proteinExistence type="inferred from homology"/>
<dbReference type="Gene3D" id="3.90.245.10">
    <property type="entry name" value="Ribonucleoside hydrolase-like"/>
    <property type="match status" value="1"/>
</dbReference>
<dbReference type="InterPro" id="IPR001910">
    <property type="entry name" value="Inosine/uridine_hydrolase_dom"/>
</dbReference>
<reference evidence="3" key="1">
    <citation type="submission" date="2020-10" db="EMBL/GenBank/DDBJ databases">
        <authorList>
            <person name="Han B."/>
            <person name="Lu T."/>
            <person name="Zhao Q."/>
            <person name="Huang X."/>
            <person name="Zhao Y."/>
        </authorList>
    </citation>
    <scope>NUCLEOTIDE SEQUENCE</scope>
</reference>
<dbReference type="SUPFAM" id="SSF53590">
    <property type="entry name" value="Nucleoside hydrolase"/>
    <property type="match status" value="1"/>
</dbReference>
<accession>A0A811RYD4</accession>
<gene>
    <name evidence="3" type="ORF">NCGR_LOCUS57952</name>
</gene>
<evidence type="ECO:0000313" key="3">
    <source>
        <dbReference type="EMBL" id="CAD6333854.1"/>
    </source>
</evidence>
<dbReference type="GO" id="GO:0016799">
    <property type="term" value="F:hydrolase activity, hydrolyzing N-glycosyl compounds"/>
    <property type="evidence" value="ECO:0007669"/>
    <property type="project" value="InterPro"/>
</dbReference>
<comment type="similarity">
    <text evidence="1">Belongs to the IUNH family.</text>
</comment>
<dbReference type="EMBL" id="CAJGYO010000017">
    <property type="protein sequence ID" value="CAD6333854.1"/>
    <property type="molecule type" value="Genomic_DNA"/>
</dbReference>
<dbReference type="PANTHER" id="PTHR46692:SF5">
    <property type="entry name" value="OS05G0406100 PROTEIN"/>
    <property type="match status" value="1"/>
</dbReference>